<evidence type="ECO:0000256" key="4">
    <source>
        <dbReference type="ARBA" id="ARBA00023155"/>
    </source>
</evidence>
<dbReference type="CDD" id="cd00086">
    <property type="entry name" value="homeodomain"/>
    <property type="match status" value="1"/>
</dbReference>
<dbReference type="InterPro" id="IPR050877">
    <property type="entry name" value="EMX-VAX-Noto_Homeobox_TFs"/>
</dbReference>
<evidence type="ECO:0000256" key="7">
    <source>
        <dbReference type="RuleBase" id="RU000682"/>
    </source>
</evidence>
<dbReference type="Gene3D" id="1.10.10.60">
    <property type="entry name" value="Homeodomain-like"/>
    <property type="match status" value="1"/>
</dbReference>
<name>A0A4E9FGE2_BRUMA</name>
<dbReference type="InterPro" id="IPR000047">
    <property type="entry name" value="HTH_motif"/>
</dbReference>
<feature type="domain" description="Homeobox" evidence="9">
    <location>
        <begin position="266"/>
        <end position="326"/>
    </location>
</feature>
<evidence type="ECO:0000259" key="9">
    <source>
        <dbReference type="PROSITE" id="PS50071"/>
    </source>
</evidence>
<reference evidence="10" key="2">
    <citation type="submission" date="2019-04" db="EMBL/GenBank/DDBJ databases">
        <authorList>
            <person name="Howe K."/>
            <person name="Paulini M."/>
            <person name="Williams G."/>
        </authorList>
    </citation>
    <scope>NUCLEOTIDE SEQUENCE [LARGE SCALE GENOMIC DNA]</scope>
    <source>
        <strain evidence="10">FR3</strain>
    </source>
</reference>
<feature type="compositionally biased region" description="Basic residues" evidence="8">
    <location>
        <begin position="26"/>
        <end position="43"/>
    </location>
</feature>
<dbReference type="KEGG" id="bmy:BM_BM2422"/>
<evidence type="ECO:0000256" key="1">
    <source>
        <dbReference type="ARBA" id="ARBA00004123"/>
    </source>
</evidence>
<dbReference type="EMBL" id="CAAKNF010000194">
    <property type="protein sequence ID" value="VIO95947.1"/>
    <property type="molecule type" value="Genomic_DNA"/>
</dbReference>
<dbReference type="InterPro" id="IPR020479">
    <property type="entry name" value="HD_metazoa"/>
</dbReference>
<dbReference type="GeneID" id="66059575"/>
<feature type="region of interest" description="Disordered" evidence="8">
    <location>
        <begin position="152"/>
        <end position="183"/>
    </location>
</feature>
<dbReference type="GO" id="GO:0005634">
    <property type="term" value="C:nucleus"/>
    <property type="evidence" value="ECO:0007669"/>
    <property type="project" value="UniProtKB-SubCell"/>
</dbReference>
<dbReference type="CTD" id="66059575"/>
<dbReference type="InterPro" id="IPR001356">
    <property type="entry name" value="HD"/>
</dbReference>
<dbReference type="PRINTS" id="PR00031">
    <property type="entry name" value="HTHREPRESSR"/>
</dbReference>
<dbReference type="SMART" id="SM00389">
    <property type="entry name" value="HOX"/>
    <property type="match status" value="1"/>
</dbReference>
<feature type="compositionally biased region" description="Low complexity" evidence="8">
    <location>
        <begin position="44"/>
        <end position="54"/>
    </location>
</feature>
<reference evidence="12" key="3">
    <citation type="submission" date="2019-12" db="UniProtKB">
        <authorList>
            <consortium name="WormBaseParasite"/>
        </authorList>
    </citation>
    <scope>IDENTIFICATION</scope>
</reference>
<dbReference type="RefSeq" id="XP_042936021.1">
    <property type="nucleotide sequence ID" value="XM_043080087.1"/>
</dbReference>
<evidence type="ECO:0000256" key="3">
    <source>
        <dbReference type="ARBA" id="ARBA00023125"/>
    </source>
</evidence>
<dbReference type="GO" id="GO:0030182">
    <property type="term" value="P:neuron differentiation"/>
    <property type="evidence" value="ECO:0007669"/>
    <property type="project" value="TreeGrafter"/>
</dbReference>
<dbReference type="PRINTS" id="PR00024">
    <property type="entry name" value="HOMEOBOX"/>
</dbReference>
<dbReference type="GO" id="GO:0000981">
    <property type="term" value="F:DNA-binding transcription factor activity, RNA polymerase II-specific"/>
    <property type="evidence" value="ECO:0007669"/>
    <property type="project" value="InterPro"/>
</dbReference>
<evidence type="ECO:0000256" key="5">
    <source>
        <dbReference type="ARBA" id="ARBA00023242"/>
    </source>
</evidence>
<organism evidence="10">
    <name type="scientific">Brugia malayi</name>
    <name type="common">Filarial nematode worm</name>
    <dbReference type="NCBI Taxonomy" id="6279"/>
    <lineage>
        <taxon>Eukaryota</taxon>
        <taxon>Metazoa</taxon>
        <taxon>Ecdysozoa</taxon>
        <taxon>Nematoda</taxon>
        <taxon>Chromadorea</taxon>
        <taxon>Rhabditida</taxon>
        <taxon>Spirurina</taxon>
        <taxon>Spiruromorpha</taxon>
        <taxon>Filarioidea</taxon>
        <taxon>Onchocercidae</taxon>
        <taxon>Brugia</taxon>
    </lineage>
</organism>
<keyword evidence="4 6" id="KW-0371">Homeobox</keyword>
<dbReference type="PANTHER" id="PTHR24339:SF28">
    <property type="entry name" value="E5-RELATED"/>
    <property type="match status" value="1"/>
</dbReference>
<dbReference type="PROSITE" id="PS50071">
    <property type="entry name" value="HOMEOBOX_2"/>
    <property type="match status" value="1"/>
</dbReference>
<evidence type="ECO:0000256" key="8">
    <source>
        <dbReference type="SAM" id="MobiDB-lite"/>
    </source>
</evidence>
<dbReference type="AlphaFoldDB" id="A0A4E9FGE2"/>
<feature type="DNA-binding region" description="Homeobox" evidence="6">
    <location>
        <begin position="268"/>
        <end position="327"/>
    </location>
</feature>
<evidence type="ECO:0000256" key="2">
    <source>
        <dbReference type="ARBA" id="ARBA00007397"/>
    </source>
</evidence>
<dbReference type="PANTHER" id="PTHR24339">
    <property type="entry name" value="HOMEOBOX PROTEIN EMX-RELATED"/>
    <property type="match status" value="1"/>
</dbReference>
<evidence type="ECO:0000313" key="12">
    <source>
        <dbReference type="WBParaSite" id="Bm2422.1"/>
    </source>
</evidence>
<dbReference type="WBParaSite" id="Bm2422.1">
    <property type="protein sequence ID" value="Bm2422.1"/>
    <property type="gene ID" value="WBGene00222683"/>
</dbReference>
<keyword evidence="11" id="KW-1185">Reference proteome</keyword>
<dbReference type="GO" id="GO:0007420">
    <property type="term" value="P:brain development"/>
    <property type="evidence" value="ECO:0007669"/>
    <property type="project" value="TreeGrafter"/>
</dbReference>
<comment type="subcellular location">
    <subcellularLocation>
        <location evidence="1 6 7">Nucleus</location>
    </subcellularLocation>
</comment>
<dbReference type="InterPro" id="IPR009057">
    <property type="entry name" value="Homeodomain-like_sf"/>
</dbReference>
<dbReference type="SUPFAM" id="SSF46689">
    <property type="entry name" value="Homeodomain-like"/>
    <property type="match status" value="1"/>
</dbReference>
<dbReference type="OrthoDB" id="6159439at2759"/>
<evidence type="ECO:0000256" key="6">
    <source>
        <dbReference type="PROSITE-ProRule" id="PRU00108"/>
    </source>
</evidence>
<keyword evidence="5 6" id="KW-0539">Nucleus</keyword>
<evidence type="ECO:0000313" key="10">
    <source>
        <dbReference type="EMBL" id="VIO95947.1"/>
    </source>
</evidence>
<dbReference type="Proteomes" id="UP000006672">
    <property type="component" value="Unassembled WGS sequence"/>
</dbReference>
<dbReference type="STRING" id="6279.A0A5S6PHM7"/>
<protein>
    <submittedName>
        <fullName evidence="12">Homeobox domain-containing protein</fullName>
    </submittedName>
</protein>
<dbReference type="GO" id="GO:0000978">
    <property type="term" value="F:RNA polymerase II cis-regulatory region sequence-specific DNA binding"/>
    <property type="evidence" value="ECO:0007669"/>
    <property type="project" value="TreeGrafter"/>
</dbReference>
<sequence>MLIISIAIMPSLSNFSVENLISNHHHHHHHYHHYRHNHHHHHQQQQQQQQLLQQPEKVYSSKPSLRQTSKADIISHSKVLSSNDNDITPLFATTTLNEIKTSTFNQQCQVHLAESDESPVECIPGTSREILLSSIITNQNCKSDYQNITNSINNNNNGNDNDINHVNDNHNNNDNNDNSNNSTSSTSCHPIVCLSTPIPQTLSYFDVLLPHIQMASANPFIMGFNDSDICHNQQKLWSQQWIELIQQSGYRQFDETTAGLFLQPFRKNKRIRTAFSPQQLVELEKAFELNHYVIGNERRELATNLSLTETQVKVWFQNRRTKHKRVKSESGKAANSDNTK</sequence>
<accession>A0A4E9FGE2</accession>
<reference evidence="11" key="1">
    <citation type="journal article" date="2007" name="Science">
        <title>Draft genome of the filarial nematode parasite Brugia malayi.</title>
        <authorList>
            <person name="Ghedin E."/>
            <person name="Wang S."/>
            <person name="Spiro D."/>
            <person name="Caler E."/>
            <person name="Zhao Q."/>
            <person name="Crabtree J."/>
            <person name="Allen J.E."/>
            <person name="Delcher A.L."/>
            <person name="Guiliano D.B."/>
            <person name="Miranda-Saavedra D."/>
            <person name="Angiuoli S.V."/>
            <person name="Creasy T."/>
            <person name="Amedeo P."/>
            <person name="Haas B."/>
            <person name="El-Sayed N.M."/>
            <person name="Wortman J.R."/>
            <person name="Feldblyum T."/>
            <person name="Tallon L."/>
            <person name="Schatz M."/>
            <person name="Shumway M."/>
            <person name="Koo H."/>
            <person name="Salzberg S.L."/>
            <person name="Schobel S."/>
            <person name="Pertea M."/>
            <person name="Pop M."/>
            <person name="White O."/>
            <person name="Barton G.J."/>
            <person name="Carlow C.K."/>
            <person name="Crawford M.J."/>
            <person name="Daub J."/>
            <person name="Dimmic M.W."/>
            <person name="Estes C.F."/>
            <person name="Foster J.M."/>
            <person name="Ganatra M."/>
            <person name="Gregory W.F."/>
            <person name="Johnson N.M."/>
            <person name="Jin J."/>
            <person name="Komuniecki R."/>
            <person name="Korf I."/>
            <person name="Kumar S."/>
            <person name="Laney S."/>
            <person name="Li B.W."/>
            <person name="Li W."/>
            <person name="Lindblom T.H."/>
            <person name="Lustigman S."/>
            <person name="Ma D."/>
            <person name="Maina C.V."/>
            <person name="Martin D.M."/>
            <person name="McCarter J.P."/>
            <person name="McReynolds L."/>
            <person name="Mitreva M."/>
            <person name="Nutman T.B."/>
            <person name="Parkinson J."/>
            <person name="Peregrin-Alvarez J.M."/>
            <person name="Poole C."/>
            <person name="Ren Q."/>
            <person name="Saunders L."/>
            <person name="Sluder A.E."/>
            <person name="Smith K."/>
            <person name="Stanke M."/>
            <person name="Unnasch T.R."/>
            <person name="Ware J."/>
            <person name="Wei A.D."/>
            <person name="Weil G."/>
            <person name="Williams D.J."/>
            <person name="Zhang Y."/>
            <person name="Williams S.A."/>
            <person name="Fraser-Liggett C."/>
            <person name="Slatko B."/>
            <person name="Blaxter M.L."/>
            <person name="Scott A.L."/>
        </authorList>
    </citation>
    <scope>NUCLEOTIDE SEQUENCE</scope>
    <source>
        <strain evidence="11">FR3</strain>
    </source>
</reference>
<keyword evidence="3 6" id="KW-0238">DNA-binding</keyword>
<feature type="region of interest" description="Disordered" evidence="8">
    <location>
        <begin position="26"/>
        <end position="67"/>
    </location>
</feature>
<dbReference type="FunFam" id="1.10.10.60:FF:000081">
    <property type="entry name" value="Empty spiracles homeobox 2"/>
    <property type="match status" value="1"/>
</dbReference>
<accession>A0A5S6PHM7</accession>
<gene>
    <name evidence="10 12" type="primary">Bma-ceh-2</name>
    <name evidence="10" type="ORF">BM_BM2422</name>
</gene>
<dbReference type="PROSITE" id="PS00027">
    <property type="entry name" value="HOMEOBOX_1"/>
    <property type="match status" value="1"/>
</dbReference>
<evidence type="ECO:0000313" key="11">
    <source>
        <dbReference type="Proteomes" id="UP000006672"/>
    </source>
</evidence>
<feature type="compositionally biased region" description="Low complexity" evidence="8">
    <location>
        <begin position="169"/>
        <end position="183"/>
    </location>
</feature>
<dbReference type="Pfam" id="PF00046">
    <property type="entry name" value="Homeodomain"/>
    <property type="match status" value="1"/>
</dbReference>
<comment type="similarity">
    <text evidence="2">Belongs to the EMX homeobox family.</text>
</comment>
<dbReference type="InterPro" id="IPR017970">
    <property type="entry name" value="Homeobox_CS"/>
</dbReference>
<proteinExistence type="inferred from homology"/>
<feature type="compositionally biased region" description="Low complexity" evidence="8">
    <location>
        <begin position="152"/>
        <end position="161"/>
    </location>
</feature>